<evidence type="ECO:0000259" key="6">
    <source>
        <dbReference type="Pfam" id="PF08620"/>
    </source>
</evidence>
<dbReference type="Proteomes" id="UP000494165">
    <property type="component" value="Unassembled WGS sequence"/>
</dbReference>
<dbReference type="OrthoDB" id="348201at2759"/>
<evidence type="ECO:0000256" key="2">
    <source>
        <dbReference type="ARBA" id="ARBA00009953"/>
    </source>
</evidence>
<dbReference type="Pfam" id="PF25766">
    <property type="entry name" value="TPR_RPAP1"/>
    <property type="match status" value="1"/>
</dbReference>
<evidence type="ECO:0000259" key="8">
    <source>
        <dbReference type="Pfam" id="PF25766"/>
    </source>
</evidence>
<dbReference type="InterPro" id="IPR013930">
    <property type="entry name" value="RPAP1_N"/>
</dbReference>
<feature type="domain" description="RPAP1 C-terminal" evidence="6">
    <location>
        <begin position="267"/>
        <end position="330"/>
    </location>
</feature>
<dbReference type="Pfam" id="PF08620">
    <property type="entry name" value="RPAP1_C"/>
    <property type="match status" value="1"/>
</dbReference>
<comment type="caution">
    <text evidence="9">The sequence shown here is derived from an EMBL/GenBank/DDBJ whole genome shotgun (WGS) entry which is preliminary data.</text>
</comment>
<proteinExistence type="inferred from homology"/>
<dbReference type="Gene3D" id="1.25.10.10">
    <property type="entry name" value="Leucine-rich Repeat Variant"/>
    <property type="match status" value="1"/>
</dbReference>
<evidence type="ECO:0000256" key="5">
    <source>
        <dbReference type="SAM" id="MobiDB-lite"/>
    </source>
</evidence>
<sequence length="1203" mass="135617">MNTLRPKPDETDDDLIRQNANFLKSSKRKQENTDKKAYEECLKKQKPLDSGNDCINDPQMILENTIAPKMMLSDVVEKHFSPQQSLPPKKTSRGFPKVFQRDKMVSSCGDSKKTSIFAQMKKKEADQVPVDDKIDLGAQQAIKNIFGPSEAEKIHIESMKKLSELSEEQILEEKNRLMATLKPETLSFFARRKAKVATVPEEPSRSSQKSMKIEETKELLADDEDLPIPVNEAHKWLHMDVVETEKLKWMKKLPQPKPLAPGDTYPARFDFQGNLLPPNADVHVAKALHHHGDEPERAGYTLEELLLFSRSSVIQQRTIGISTIANILRLAKEGRFDLCFEEQIVPQLVGAGVFAVLRFSLDDSVSMVVQAAADALKNLLASEPDELCLSLLLGTTFGTEQPILFCLPVPDDEKEKGEAPVEERELKDHELLQLDVVKGAIRTDIISRIRYLLEITKPDPKTTLSLVEILIRISRHSRNSALEVGRCIGLMQIIISRFIPIEWESVSKKPAEMDSVYGVPLARAVRLVRVIAAQSKEMASDFVRKYKIMPTIMKYLSAEPGETGIPDGAAILIESFYLWKTLLAYGFSLKDFSSFSPVYAQLLSFHLTTTSLRTEGSFYQEHAAALIRLLQQALEVDRRLHHELPKDMVINMGPVIVRSTASWMQQASENLPLNFSDCKLLGAAISLSQTLFQVLLQWDGVDVVSWMSLLQNFMKSSIVPCVSSKAFQNATASMLEYSTLLSVESSSGKKRDHKGLPSVGSINCGQKVTSILQPKSALFLIQPLISFIKFAADKFPSLKTNILSSLLANNDIKNYVSKIAEDGCPGFDNWFSRTEMHLVVDLLLLAAKSDVLEPYYQTQCHIASLKLVSCIRKNDRKLLLDLFQTWVFQDIFSSHEDVAIGSLKNLSLRDVNQPQPAVLAAINELTIIRDTFIAVFNLKFEEAKDKLNTISLPAECDTLVPRDWPFFPLIKVVSFSQEEVKPGGPEPAVDFQEVVRSLQWILLLETAEHQILHTMLSPTARFCRLACVFLAENCLFLESEIHKYLKEIVSTLLANMESDGKDFDFNEKIPGLKDFWDLYVQLVQQYSSESYGDGLFAHFVFIPLQQRFGSAFKNLIWGERVEVVRFLSLPISELLLPLEKFLEPSEKDISLLTLYLKNLIAGLVKPMWSPILYKVAVHHIMEYIANGEDREFAEKLKIGLPAA</sequence>
<feature type="domain" description="RPAP1 N-terminal" evidence="7">
    <location>
        <begin position="152"/>
        <end position="195"/>
    </location>
</feature>
<comment type="similarity">
    <text evidence="2">Belongs to the RPAP1 family.</text>
</comment>
<evidence type="ECO:0000256" key="3">
    <source>
        <dbReference type="ARBA" id="ARBA00023163"/>
    </source>
</evidence>
<evidence type="ECO:0000313" key="10">
    <source>
        <dbReference type="Proteomes" id="UP000494165"/>
    </source>
</evidence>
<keyword evidence="3" id="KW-0804">Transcription</keyword>
<feature type="region of interest" description="Disordered" evidence="5">
    <location>
        <begin position="78"/>
        <end position="97"/>
    </location>
</feature>
<accession>A0A8S1BUT7</accession>
<dbReference type="InterPro" id="IPR057989">
    <property type="entry name" value="TPR_RPAP1/MINIYO-like"/>
</dbReference>
<reference evidence="9 10" key="1">
    <citation type="submission" date="2020-04" db="EMBL/GenBank/DDBJ databases">
        <authorList>
            <person name="Alioto T."/>
            <person name="Alioto T."/>
            <person name="Gomez Garrido J."/>
        </authorList>
    </citation>
    <scope>NUCLEOTIDE SEQUENCE [LARGE SCALE GENOMIC DNA]</scope>
</reference>
<keyword evidence="4" id="KW-0539">Nucleus</keyword>
<feature type="domain" description="RPAP1/MINIYO-like TPR repeats" evidence="8">
    <location>
        <begin position="965"/>
        <end position="1189"/>
    </location>
</feature>
<dbReference type="InterPro" id="IPR013929">
    <property type="entry name" value="RPAP1_C"/>
</dbReference>
<keyword evidence="10" id="KW-1185">Reference proteome</keyword>
<dbReference type="PANTHER" id="PTHR21483:SF18">
    <property type="entry name" value="RNA POLYMERASE II-ASSOCIATED PROTEIN 1"/>
    <property type="match status" value="1"/>
</dbReference>
<dbReference type="EMBL" id="CADEPI010000002">
    <property type="protein sequence ID" value="CAB3359660.1"/>
    <property type="molecule type" value="Genomic_DNA"/>
</dbReference>
<dbReference type="SUPFAM" id="SSF48371">
    <property type="entry name" value="ARM repeat"/>
    <property type="match status" value="2"/>
</dbReference>
<feature type="region of interest" description="Disordered" evidence="5">
    <location>
        <begin position="1"/>
        <end position="35"/>
    </location>
</feature>
<dbReference type="InterPro" id="IPR039913">
    <property type="entry name" value="RPAP1/Rba50"/>
</dbReference>
<dbReference type="GO" id="GO:0006366">
    <property type="term" value="P:transcription by RNA polymerase II"/>
    <property type="evidence" value="ECO:0007669"/>
    <property type="project" value="InterPro"/>
</dbReference>
<evidence type="ECO:0008006" key="11">
    <source>
        <dbReference type="Google" id="ProtNLM"/>
    </source>
</evidence>
<dbReference type="PANTHER" id="PTHR21483">
    <property type="entry name" value="RNA POLYMERASE II-ASSOCIATED PROTEIN 1"/>
    <property type="match status" value="1"/>
</dbReference>
<protein>
    <recommendedName>
        <fullName evidence="11">RNA polymerase II-associated protein 1</fullName>
    </recommendedName>
</protein>
<evidence type="ECO:0000256" key="4">
    <source>
        <dbReference type="ARBA" id="ARBA00023242"/>
    </source>
</evidence>
<dbReference type="Pfam" id="PF08621">
    <property type="entry name" value="RPAP1_N"/>
    <property type="match status" value="1"/>
</dbReference>
<evidence type="ECO:0000259" key="7">
    <source>
        <dbReference type="Pfam" id="PF08621"/>
    </source>
</evidence>
<evidence type="ECO:0000313" key="9">
    <source>
        <dbReference type="EMBL" id="CAB3359660.1"/>
    </source>
</evidence>
<evidence type="ECO:0000256" key="1">
    <source>
        <dbReference type="ARBA" id="ARBA00004123"/>
    </source>
</evidence>
<dbReference type="InterPro" id="IPR011989">
    <property type="entry name" value="ARM-like"/>
</dbReference>
<gene>
    <name evidence="9" type="ORF">CLODIP_2_CD07797</name>
</gene>
<dbReference type="AlphaFoldDB" id="A0A8S1BUT7"/>
<comment type="subcellular location">
    <subcellularLocation>
        <location evidence="1">Nucleus</location>
    </subcellularLocation>
</comment>
<name>A0A8S1BUT7_9INSE</name>
<organism evidence="9 10">
    <name type="scientific">Cloeon dipterum</name>
    <dbReference type="NCBI Taxonomy" id="197152"/>
    <lineage>
        <taxon>Eukaryota</taxon>
        <taxon>Metazoa</taxon>
        <taxon>Ecdysozoa</taxon>
        <taxon>Arthropoda</taxon>
        <taxon>Hexapoda</taxon>
        <taxon>Insecta</taxon>
        <taxon>Pterygota</taxon>
        <taxon>Palaeoptera</taxon>
        <taxon>Ephemeroptera</taxon>
        <taxon>Pisciforma</taxon>
        <taxon>Baetidae</taxon>
        <taxon>Cloeon</taxon>
    </lineage>
</organism>
<dbReference type="InterPro" id="IPR016024">
    <property type="entry name" value="ARM-type_fold"/>
</dbReference>